<protein>
    <submittedName>
        <fullName evidence="2">Uncharacterized protein</fullName>
    </submittedName>
</protein>
<evidence type="ECO:0000256" key="1">
    <source>
        <dbReference type="SAM" id="Phobius"/>
    </source>
</evidence>
<sequence length="126" mass="14087">MDSFLRLQEISIEISRVEEENLQSEQRLGLLWENFPPLDPEAVANMMRLIWNHIRGLEGRKEASSRNEGNSLLGLACASSSLALILGLGSALSLLCQRRKDKSKSNRPNDCYSTYGYSASIEAEQV</sequence>
<dbReference type="PANTHER" id="PTHR36344:SF1">
    <property type="entry name" value="RX N-TERMINAL DOMAIN-CONTAINING PROTEIN"/>
    <property type="match status" value="1"/>
</dbReference>
<dbReference type="PANTHER" id="PTHR36344">
    <property type="entry name" value="RX N-TERMINAL DOMAIN-CONTAINING PROTEIN"/>
    <property type="match status" value="1"/>
</dbReference>
<keyword evidence="3" id="KW-1185">Reference proteome</keyword>
<proteinExistence type="predicted"/>
<accession>A0ABS8WXR1</accession>
<comment type="caution">
    <text evidence="2">The sequence shown here is derived from an EMBL/GenBank/DDBJ whole genome shotgun (WGS) entry which is preliminary data.</text>
</comment>
<keyword evidence="1" id="KW-0812">Transmembrane</keyword>
<organism evidence="2 3">
    <name type="scientific">Datura stramonium</name>
    <name type="common">Jimsonweed</name>
    <name type="synonym">Common thornapple</name>
    <dbReference type="NCBI Taxonomy" id="4076"/>
    <lineage>
        <taxon>Eukaryota</taxon>
        <taxon>Viridiplantae</taxon>
        <taxon>Streptophyta</taxon>
        <taxon>Embryophyta</taxon>
        <taxon>Tracheophyta</taxon>
        <taxon>Spermatophyta</taxon>
        <taxon>Magnoliopsida</taxon>
        <taxon>eudicotyledons</taxon>
        <taxon>Gunneridae</taxon>
        <taxon>Pentapetalae</taxon>
        <taxon>asterids</taxon>
        <taxon>lamiids</taxon>
        <taxon>Solanales</taxon>
        <taxon>Solanaceae</taxon>
        <taxon>Solanoideae</taxon>
        <taxon>Datureae</taxon>
        <taxon>Datura</taxon>
    </lineage>
</organism>
<dbReference type="EMBL" id="JACEIK010012928">
    <property type="protein sequence ID" value="MCE3216269.1"/>
    <property type="molecule type" value="Genomic_DNA"/>
</dbReference>
<keyword evidence="1" id="KW-1133">Transmembrane helix</keyword>
<reference evidence="2 3" key="1">
    <citation type="journal article" date="2021" name="BMC Genomics">
        <title>Datura genome reveals duplications of psychoactive alkaloid biosynthetic genes and high mutation rate following tissue culture.</title>
        <authorList>
            <person name="Rajewski A."/>
            <person name="Carter-House D."/>
            <person name="Stajich J."/>
            <person name="Litt A."/>
        </authorList>
    </citation>
    <scope>NUCLEOTIDE SEQUENCE [LARGE SCALE GENOMIC DNA]</scope>
    <source>
        <strain evidence="2">AR-01</strain>
    </source>
</reference>
<keyword evidence="1" id="KW-0472">Membrane</keyword>
<name>A0ABS8WXR1_DATST</name>
<feature type="transmembrane region" description="Helical" evidence="1">
    <location>
        <begin position="72"/>
        <end position="95"/>
    </location>
</feature>
<gene>
    <name evidence="2" type="ORF">HAX54_005784</name>
</gene>
<evidence type="ECO:0000313" key="3">
    <source>
        <dbReference type="Proteomes" id="UP000823775"/>
    </source>
</evidence>
<evidence type="ECO:0000313" key="2">
    <source>
        <dbReference type="EMBL" id="MCE3216269.1"/>
    </source>
</evidence>
<dbReference type="Proteomes" id="UP000823775">
    <property type="component" value="Unassembled WGS sequence"/>
</dbReference>